<dbReference type="PANTHER" id="PTHR30212">
    <property type="entry name" value="PROTEIN YIIM"/>
    <property type="match status" value="1"/>
</dbReference>
<dbReference type="Gene3D" id="2.40.30.10">
    <property type="entry name" value="Translation factors"/>
    <property type="match status" value="1"/>
</dbReference>
<accession>A0ABZ1J6V2</accession>
<dbReference type="Gene3D" id="2.40.33.20">
    <property type="entry name" value="PK beta-barrel domain-like"/>
    <property type="match status" value="1"/>
</dbReference>
<keyword evidence="1" id="KW-0001">2Fe-2S</keyword>
<dbReference type="SUPFAM" id="SSF54292">
    <property type="entry name" value="2Fe-2S ferredoxin-like"/>
    <property type="match status" value="1"/>
</dbReference>
<protein>
    <submittedName>
        <fullName evidence="6">MOSC and FAD-binding oxidoreductase domain-containing protein</fullName>
    </submittedName>
</protein>
<dbReference type="SUPFAM" id="SSF63380">
    <property type="entry name" value="Riboflavin synthase domain-like"/>
    <property type="match status" value="1"/>
</dbReference>
<dbReference type="PRINTS" id="PR00410">
    <property type="entry name" value="PHEHYDRXLASE"/>
</dbReference>
<sequence>MPVLLSVNVGMPQDVPWQGRTVRTGVWKHSVPGPVMARRLNLDGDGQGDLQGHGGEQRAVLVYQIDSYRYWQRHLGREDFTYGQFGENLTVEGLPDDEVCIGDRYRVGEAEFEVTQPRVTCYRVGLRLGVPEMPALLVAHHRPGFYMRVIREGRIQAGDPIVRTRTGPGALSVADVDALLYLPGRDPALLRRALAVPALSPGWQGSFRDLLAEAEGGESGGGAPAWDGFRSLRVSDVVAETDTVVSLHLTSADGTPLPDARAGQYLTVRVPGAGPSARIRSYSLSAAPGSGRYRISVKREPHGTASAYLTTALGPGAVLDVAAPRGDFVLDGGAGPVLLVSAGIGVTPVLAMLHELAARTPEREVWWLHGARGPREHPLGGEAHTVLGSLPHAHEHVYYSAATPEERRRAHASPGRLTPDAVRALGVPAEASAYVCGPESFMTDMRQALADAGVDPARVHTELFATLPSLTPGLTGTTAAAPHPPPGPPGTGPRVTFARSGVTAPFPDGAGSLLDLADACDVPARWACRTGVCHTCVTPVLSGEVGYAPAPLEPPSAGQALICCSRPRTDVVLDM</sequence>
<dbReference type="CDD" id="cd06184">
    <property type="entry name" value="flavohem_like_fad_nad_binding"/>
    <property type="match status" value="1"/>
</dbReference>
<feature type="domain" description="MOSC" evidence="4">
    <location>
        <begin position="29"/>
        <end position="164"/>
    </location>
</feature>
<dbReference type="InterPro" id="IPR017938">
    <property type="entry name" value="Riboflavin_synthase-like_b-brl"/>
</dbReference>
<dbReference type="InterPro" id="IPR005302">
    <property type="entry name" value="MoCF_Sase_C"/>
</dbReference>
<dbReference type="InterPro" id="IPR001041">
    <property type="entry name" value="2Fe-2S_ferredoxin-type"/>
</dbReference>
<dbReference type="PROSITE" id="PS51340">
    <property type="entry name" value="MOSC"/>
    <property type="match status" value="1"/>
</dbReference>
<dbReference type="InterPro" id="IPR012675">
    <property type="entry name" value="Beta-grasp_dom_sf"/>
</dbReference>
<dbReference type="InterPro" id="IPR036010">
    <property type="entry name" value="2Fe-2S_ferredoxin-like_sf"/>
</dbReference>
<dbReference type="CDD" id="cd00207">
    <property type="entry name" value="fer2"/>
    <property type="match status" value="1"/>
</dbReference>
<dbReference type="InterPro" id="IPR001433">
    <property type="entry name" value="OxRdtase_FAD/NAD-bd"/>
</dbReference>
<dbReference type="InterPro" id="IPR017927">
    <property type="entry name" value="FAD-bd_FR_type"/>
</dbReference>
<dbReference type="SUPFAM" id="SSF52343">
    <property type="entry name" value="Ferredoxin reductase-like, C-terminal NADP-linked domain"/>
    <property type="match status" value="1"/>
</dbReference>
<evidence type="ECO:0000259" key="4">
    <source>
        <dbReference type="PROSITE" id="PS51340"/>
    </source>
</evidence>
<dbReference type="PROSITE" id="PS51384">
    <property type="entry name" value="FAD_FR"/>
    <property type="match status" value="1"/>
</dbReference>
<dbReference type="InterPro" id="IPR011037">
    <property type="entry name" value="Pyrv_Knase-like_insert_dom_sf"/>
</dbReference>
<feature type="domain" description="FAD-binding FR-type" evidence="5">
    <location>
        <begin position="227"/>
        <end position="331"/>
    </location>
</feature>
<dbReference type="InterPro" id="IPR008333">
    <property type="entry name" value="Cbr1-like_FAD-bd_dom"/>
</dbReference>
<evidence type="ECO:0000313" key="7">
    <source>
        <dbReference type="Proteomes" id="UP001622690"/>
    </source>
</evidence>
<dbReference type="Gene3D" id="3.10.20.30">
    <property type="match status" value="1"/>
</dbReference>
<dbReference type="SUPFAM" id="SSF50800">
    <property type="entry name" value="PK beta-barrel domain-like"/>
    <property type="match status" value="1"/>
</dbReference>
<dbReference type="PANTHER" id="PTHR30212:SF2">
    <property type="entry name" value="PROTEIN YIIM"/>
    <property type="match status" value="1"/>
</dbReference>
<organism evidence="6 7">
    <name type="scientific">Streptomyces nigra</name>
    <dbReference type="NCBI Taxonomy" id="1827580"/>
    <lineage>
        <taxon>Bacteria</taxon>
        <taxon>Bacillati</taxon>
        <taxon>Actinomycetota</taxon>
        <taxon>Actinomycetes</taxon>
        <taxon>Kitasatosporales</taxon>
        <taxon>Streptomycetaceae</taxon>
        <taxon>Streptomyces</taxon>
    </lineage>
</organism>
<dbReference type="RefSeq" id="WP_406261025.1">
    <property type="nucleotide sequence ID" value="NZ_CP108125.1"/>
</dbReference>
<proteinExistence type="predicted"/>
<keyword evidence="2" id="KW-0411">Iron-sulfur</keyword>
<keyword evidence="1" id="KW-0479">Metal-binding</keyword>
<dbReference type="PROSITE" id="PS51085">
    <property type="entry name" value="2FE2S_FER_2"/>
    <property type="match status" value="1"/>
</dbReference>
<evidence type="ECO:0000256" key="2">
    <source>
        <dbReference type="ARBA" id="ARBA00023014"/>
    </source>
</evidence>
<dbReference type="Pfam" id="PF00111">
    <property type="entry name" value="Fer2"/>
    <property type="match status" value="1"/>
</dbReference>
<dbReference type="Pfam" id="PF03475">
    <property type="entry name" value="YiiM_3-alpha"/>
    <property type="match status" value="1"/>
</dbReference>
<keyword evidence="1" id="KW-0408">Iron</keyword>
<evidence type="ECO:0000259" key="3">
    <source>
        <dbReference type="PROSITE" id="PS51085"/>
    </source>
</evidence>
<keyword evidence="7" id="KW-1185">Reference proteome</keyword>
<name>A0ABZ1J6V2_9ACTN</name>
<evidence type="ECO:0000256" key="1">
    <source>
        <dbReference type="ARBA" id="ARBA00022714"/>
    </source>
</evidence>
<dbReference type="Pfam" id="PF00970">
    <property type="entry name" value="FAD_binding_6"/>
    <property type="match status" value="1"/>
</dbReference>
<evidence type="ECO:0000313" key="6">
    <source>
        <dbReference type="EMBL" id="WTO86923.1"/>
    </source>
</evidence>
<dbReference type="Pfam" id="PF03473">
    <property type="entry name" value="MOSC"/>
    <property type="match status" value="1"/>
</dbReference>
<dbReference type="Proteomes" id="UP001622690">
    <property type="component" value="Chromosome"/>
</dbReference>
<dbReference type="InterPro" id="IPR005163">
    <property type="entry name" value="Tri_helical_YiiM-like"/>
</dbReference>
<dbReference type="EMBL" id="CP108125">
    <property type="protein sequence ID" value="WTO86923.1"/>
    <property type="molecule type" value="Genomic_DNA"/>
</dbReference>
<reference evidence="6 7" key="1">
    <citation type="submission" date="2022-10" db="EMBL/GenBank/DDBJ databases">
        <title>The complete genomes of actinobacterial strains from the NBC collection.</title>
        <authorList>
            <person name="Joergensen T.S."/>
            <person name="Alvarez Arevalo M."/>
            <person name="Sterndorff E.B."/>
            <person name="Faurdal D."/>
            <person name="Vuksanovic O."/>
            <person name="Mourched A.-S."/>
            <person name="Charusanti P."/>
            <person name="Shaw S."/>
            <person name="Blin K."/>
            <person name="Weber T."/>
        </authorList>
    </citation>
    <scope>NUCLEOTIDE SEQUENCE [LARGE SCALE GENOMIC DNA]</scope>
    <source>
        <strain evidence="6 7">NBC_00206</strain>
    </source>
</reference>
<dbReference type="InterPro" id="IPR039261">
    <property type="entry name" value="FNR_nucleotide-bd"/>
</dbReference>
<dbReference type="InterPro" id="IPR052353">
    <property type="entry name" value="Benzoxazolinone_Detox_Enz"/>
</dbReference>
<feature type="domain" description="2Fe-2S ferredoxin-type" evidence="3">
    <location>
        <begin position="493"/>
        <end position="575"/>
    </location>
</feature>
<dbReference type="Gene3D" id="3.40.50.80">
    <property type="entry name" value="Nucleotide-binding domain of ferredoxin-NADP reductase (FNR) module"/>
    <property type="match status" value="1"/>
</dbReference>
<gene>
    <name evidence="6" type="ORF">OHU27_32595</name>
</gene>
<evidence type="ECO:0000259" key="5">
    <source>
        <dbReference type="PROSITE" id="PS51384"/>
    </source>
</evidence>
<dbReference type="Pfam" id="PF00175">
    <property type="entry name" value="NAD_binding_1"/>
    <property type="match status" value="1"/>
</dbReference>